<reference evidence="1" key="1">
    <citation type="submission" date="2014-09" db="EMBL/GenBank/DDBJ databases">
        <authorList>
            <person name="Magalhaes I.L.F."/>
            <person name="Oliveira U."/>
            <person name="Santos F.R."/>
            <person name="Vidigal T.H.D.A."/>
            <person name="Brescovit A.D."/>
            <person name="Santos A.J."/>
        </authorList>
    </citation>
    <scope>NUCLEOTIDE SEQUENCE</scope>
    <source>
        <tissue evidence="1">Shoot tissue taken approximately 20 cm above the soil surface</tissue>
    </source>
</reference>
<reference evidence="1" key="2">
    <citation type="journal article" date="2015" name="Data Brief">
        <title>Shoot transcriptome of the giant reed, Arundo donax.</title>
        <authorList>
            <person name="Barrero R.A."/>
            <person name="Guerrero F.D."/>
            <person name="Moolhuijzen P."/>
            <person name="Goolsby J.A."/>
            <person name="Tidwell J."/>
            <person name="Bellgard S.E."/>
            <person name="Bellgard M.I."/>
        </authorList>
    </citation>
    <scope>NUCLEOTIDE SEQUENCE</scope>
    <source>
        <tissue evidence="1">Shoot tissue taken approximately 20 cm above the soil surface</tissue>
    </source>
</reference>
<dbReference type="EMBL" id="GBRH01204387">
    <property type="protein sequence ID" value="JAD93508.1"/>
    <property type="molecule type" value="Transcribed_RNA"/>
</dbReference>
<proteinExistence type="predicted"/>
<accession>A0A0A9E3B1</accession>
<name>A0A0A9E3B1_ARUDO</name>
<evidence type="ECO:0000313" key="1">
    <source>
        <dbReference type="EMBL" id="JAD93508.1"/>
    </source>
</evidence>
<dbReference type="AlphaFoldDB" id="A0A0A9E3B1"/>
<protein>
    <submittedName>
        <fullName evidence="1">Uncharacterized protein</fullName>
    </submittedName>
</protein>
<sequence length="75" mass="8152">MGMSLIAWHSFSRGSPHRTFTTTITPFCLATVFRMSNVSVSGFAPYFFAIVGSEKSERGINGEPVASQRMASLCS</sequence>
<organism evidence="1">
    <name type="scientific">Arundo donax</name>
    <name type="common">Giant reed</name>
    <name type="synonym">Donax arundinaceus</name>
    <dbReference type="NCBI Taxonomy" id="35708"/>
    <lineage>
        <taxon>Eukaryota</taxon>
        <taxon>Viridiplantae</taxon>
        <taxon>Streptophyta</taxon>
        <taxon>Embryophyta</taxon>
        <taxon>Tracheophyta</taxon>
        <taxon>Spermatophyta</taxon>
        <taxon>Magnoliopsida</taxon>
        <taxon>Liliopsida</taxon>
        <taxon>Poales</taxon>
        <taxon>Poaceae</taxon>
        <taxon>PACMAD clade</taxon>
        <taxon>Arundinoideae</taxon>
        <taxon>Arundineae</taxon>
        <taxon>Arundo</taxon>
    </lineage>
</organism>